<evidence type="ECO:0000313" key="5">
    <source>
        <dbReference type="EMBL" id="SEI60941.1"/>
    </source>
</evidence>
<dbReference type="Proteomes" id="UP000199223">
    <property type="component" value="Unassembled WGS sequence"/>
</dbReference>
<dbReference type="PANTHER" id="PTHR35807">
    <property type="entry name" value="TRANSCRIPTIONAL REGULATOR REDD-RELATED"/>
    <property type="match status" value="1"/>
</dbReference>
<proteinExistence type="inferred from homology"/>
<dbReference type="Pfam" id="PF03704">
    <property type="entry name" value="BTAD"/>
    <property type="match status" value="1"/>
</dbReference>
<dbReference type="GO" id="GO:0003677">
    <property type="term" value="F:DNA binding"/>
    <property type="evidence" value="ECO:0007669"/>
    <property type="project" value="UniProtKB-KW"/>
</dbReference>
<dbReference type="SMART" id="SM00028">
    <property type="entry name" value="TPR"/>
    <property type="match status" value="2"/>
</dbReference>
<dbReference type="SUPFAM" id="SSF46894">
    <property type="entry name" value="C-terminal effector domain of the bipartite response regulators"/>
    <property type="match status" value="1"/>
</dbReference>
<dbReference type="Gene3D" id="1.10.10.10">
    <property type="entry name" value="Winged helix-like DNA-binding domain superfamily/Winged helix DNA-binding domain"/>
    <property type="match status" value="1"/>
</dbReference>
<dbReference type="AlphaFoldDB" id="A0A1H6RZ24"/>
<evidence type="ECO:0000256" key="2">
    <source>
        <dbReference type="ARBA" id="ARBA00023125"/>
    </source>
</evidence>
<organism evidence="5 6">
    <name type="scientific">Deinococcus reticulitermitis</name>
    <dbReference type="NCBI Taxonomy" id="856736"/>
    <lineage>
        <taxon>Bacteria</taxon>
        <taxon>Thermotogati</taxon>
        <taxon>Deinococcota</taxon>
        <taxon>Deinococci</taxon>
        <taxon>Deinococcales</taxon>
        <taxon>Deinococcaceae</taxon>
        <taxon>Deinococcus</taxon>
    </lineage>
</organism>
<feature type="domain" description="OmpR/PhoB-type" evidence="3">
    <location>
        <begin position="276"/>
        <end position="356"/>
    </location>
</feature>
<dbReference type="GO" id="GO:0000160">
    <property type="term" value="P:phosphorelay signal transduction system"/>
    <property type="evidence" value="ECO:0007669"/>
    <property type="project" value="InterPro"/>
</dbReference>
<dbReference type="InterPro" id="IPR005158">
    <property type="entry name" value="BTAD"/>
</dbReference>
<dbReference type="InterPro" id="IPR011990">
    <property type="entry name" value="TPR-like_helical_dom_sf"/>
</dbReference>
<reference evidence="6" key="1">
    <citation type="submission" date="2016-10" db="EMBL/GenBank/DDBJ databases">
        <authorList>
            <person name="Varghese N."/>
            <person name="Submissions S."/>
        </authorList>
    </citation>
    <scope>NUCLEOTIDE SEQUENCE [LARGE SCALE GENOMIC DNA]</scope>
    <source>
        <strain evidence="6">CGMCC 1.10218</strain>
    </source>
</reference>
<dbReference type="SMART" id="SM00862">
    <property type="entry name" value="Trans_reg_C"/>
    <property type="match status" value="1"/>
</dbReference>
<dbReference type="SMART" id="SM01043">
    <property type="entry name" value="BTAD"/>
    <property type="match status" value="1"/>
</dbReference>
<dbReference type="InterPro" id="IPR016032">
    <property type="entry name" value="Sig_transdc_resp-reg_C-effctor"/>
</dbReference>
<name>A0A1H6RZ24_9DEIO</name>
<gene>
    <name evidence="5" type="ORF">SAMN04488058_101125</name>
</gene>
<keyword evidence="6" id="KW-1185">Reference proteome</keyword>
<dbReference type="SUPFAM" id="SSF48452">
    <property type="entry name" value="TPR-like"/>
    <property type="match status" value="1"/>
</dbReference>
<dbReference type="InterPro" id="IPR051677">
    <property type="entry name" value="AfsR-DnrI-RedD_regulator"/>
</dbReference>
<dbReference type="InterPro" id="IPR001867">
    <property type="entry name" value="OmpR/PhoB-type_DNA-bd"/>
</dbReference>
<evidence type="ECO:0000259" key="4">
    <source>
        <dbReference type="SMART" id="SM01043"/>
    </source>
</evidence>
<dbReference type="InterPro" id="IPR019734">
    <property type="entry name" value="TPR_rpt"/>
</dbReference>
<dbReference type="InterPro" id="IPR025847">
    <property type="entry name" value="MEDS_domain"/>
</dbReference>
<dbReference type="EMBL" id="FNZA01000001">
    <property type="protein sequence ID" value="SEI60941.1"/>
    <property type="molecule type" value="Genomic_DNA"/>
</dbReference>
<dbReference type="InterPro" id="IPR036388">
    <property type="entry name" value="WH-like_DNA-bd_sf"/>
</dbReference>
<comment type="similarity">
    <text evidence="1">Belongs to the AfsR/DnrI/RedD regulatory family.</text>
</comment>
<accession>A0A1H6RZ24</accession>
<evidence type="ECO:0000313" key="6">
    <source>
        <dbReference type="Proteomes" id="UP000199223"/>
    </source>
</evidence>
<evidence type="ECO:0000259" key="3">
    <source>
        <dbReference type="SMART" id="SM00862"/>
    </source>
</evidence>
<dbReference type="Gene3D" id="1.25.40.10">
    <property type="entry name" value="Tetratricopeptide repeat domain"/>
    <property type="match status" value="1"/>
</dbReference>
<dbReference type="STRING" id="856736.SAMN04488058_101125"/>
<sequence>MRCQLDEFVVGDVFGGHTAGNPMFPLSPHFAVFDDGQGRPWALLRPLIERYRAQGWSWLYVADDAALAQAQAALAGPAAQAPGGAVFAASALGFHATPFKVSGIVAQLLGLIREARAAGAAGVLLLIEMGWTVRTPAGAIYHREYEAAVQELVEQLPVAAVCLHPRHLMLGGQLLSALHLHPQVLTPSGEARPNPHHVPPRLLVRQDDRAHFQHWLEELDPVFQEAVWASAAGEAPVQYTLDALPPLITVGDSGGKWKIRTFGDLRIYREDGTPLNWKVAGGATRKLKTLFALLLFRAEEGATPEELIDALWPDLTDPEPGLNRLYQSVTSLRRVLTQPGGEGRQFLRAGGGRYRLAVPEHTWLDVPMFQELCFQGAALDRAADAPEAITAYESAARLYTGDFLADLPLEGAGNATLEWCWNRRSWFRDMHLKVVTRLARLYRLGGRLPEAQAACDTALRVDPTYEAAQEEKLLAFAAAARPDAVRRQYGLYAASLRRAGLGEPSAGLRQLYAELLDQASAHASPVP</sequence>
<protein>
    <submittedName>
        <fullName evidence="5">DNA-binding transcriptional activator of the SARP family</fullName>
    </submittedName>
</protein>
<keyword evidence="2 5" id="KW-0238">DNA-binding</keyword>
<feature type="domain" description="Bacterial transcriptional activator" evidence="4">
    <location>
        <begin position="364"/>
        <end position="516"/>
    </location>
</feature>
<dbReference type="Pfam" id="PF14417">
    <property type="entry name" value="MEDS"/>
    <property type="match status" value="1"/>
</dbReference>
<dbReference type="GO" id="GO:0006355">
    <property type="term" value="P:regulation of DNA-templated transcription"/>
    <property type="evidence" value="ECO:0007669"/>
    <property type="project" value="InterPro"/>
</dbReference>
<evidence type="ECO:0000256" key="1">
    <source>
        <dbReference type="ARBA" id="ARBA00005820"/>
    </source>
</evidence>